<dbReference type="Proteomes" id="UP001642409">
    <property type="component" value="Unassembled WGS sequence"/>
</dbReference>
<evidence type="ECO:0000256" key="1">
    <source>
        <dbReference type="SAM" id="Phobius"/>
    </source>
</evidence>
<feature type="transmembrane region" description="Helical" evidence="1">
    <location>
        <begin position="329"/>
        <end position="349"/>
    </location>
</feature>
<keyword evidence="1" id="KW-0812">Transmembrane</keyword>
<name>A0AA86UX80_9EUKA</name>
<comment type="caution">
    <text evidence="2">The sequence shown here is derived from an EMBL/GenBank/DDBJ whole genome shotgun (WGS) entry which is preliminary data.</text>
</comment>
<evidence type="ECO:0000313" key="4">
    <source>
        <dbReference type="Proteomes" id="UP001642409"/>
    </source>
</evidence>
<dbReference type="AlphaFoldDB" id="A0AA86UX80"/>
<evidence type="ECO:0000313" key="2">
    <source>
        <dbReference type="EMBL" id="CAI9968201.1"/>
    </source>
</evidence>
<gene>
    <name evidence="2" type="ORF">HINF_LOCUS55846</name>
    <name evidence="3" type="ORF">HINF_LOCUS70202</name>
</gene>
<organism evidence="2">
    <name type="scientific">Hexamita inflata</name>
    <dbReference type="NCBI Taxonomy" id="28002"/>
    <lineage>
        <taxon>Eukaryota</taxon>
        <taxon>Metamonada</taxon>
        <taxon>Diplomonadida</taxon>
        <taxon>Hexamitidae</taxon>
        <taxon>Hexamitinae</taxon>
        <taxon>Hexamita</taxon>
    </lineage>
</organism>
<reference evidence="2" key="1">
    <citation type="submission" date="2023-06" db="EMBL/GenBank/DDBJ databases">
        <authorList>
            <person name="Kurt Z."/>
        </authorList>
    </citation>
    <scope>NUCLEOTIDE SEQUENCE</scope>
</reference>
<evidence type="ECO:0000313" key="3">
    <source>
        <dbReference type="EMBL" id="CAL6099689.1"/>
    </source>
</evidence>
<dbReference type="EMBL" id="CAXDID020000522">
    <property type="protein sequence ID" value="CAL6099689.1"/>
    <property type="molecule type" value="Genomic_DNA"/>
</dbReference>
<keyword evidence="1" id="KW-1133">Transmembrane helix</keyword>
<protein>
    <submittedName>
        <fullName evidence="2">Uncharacterized protein</fullName>
    </submittedName>
</protein>
<dbReference type="EMBL" id="CATOUU010001032">
    <property type="protein sequence ID" value="CAI9968201.1"/>
    <property type="molecule type" value="Genomic_DNA"/>
</dbReference>
<proteinExistence type="predicted"/>
<keyword evidence="1" id="KW-0472">Membrane</keyword>
<accession>A0AA86UX80</accession>
<keyword evidence="4" id="KW-1185">Reference proteome</keyword>
<sequence length="728" mass="84830">MFEQLCLSYNFQIFEVSSNLIIFGANVTKSKQQQLDECIQVCYIAELIAKQLNIIISAGISTGIIHQIKYIFGNNQLIIQQGDALQKSDVLSKHSFDEVMIDIHEFYQHNTKVIKPIQLNMYEPGYIFNLNEKSIQYNDSQLKATIIQINAQMCKQIDKYLGNSLNYQENQIENVQEISDSDLDVHMISNDLLSQPTSPTKHSSVLQGINETYQSNQTIHNTTIQDYIVDYQTCKNKNTIQIVAGYIRRMLNISKKLNNLIRSKQQFQSYYQHLSMYKNYIISFIHSISIFFAYCGNVEMTFERIQNQFTIQLFSKLLSIKQLIQIIKILFAVDFCFKALSIIIVFLMLYNNKTKHKFKRYYILIDSVIENTTFIVSLLSYIINQLNLESILQQLNTYQEAKFQQNHIVTRYAIAHATLIVMFSSVNLTTMLDVTLQSPFTLSRNIKIILVLEIINFIKLYQINKWYSFMFTFSQLSQVPWLMHQFSISIDNIGQQINIAEYVKKQKIILQRRRSTLDVECELLMLSENQPILISEIVGDQTVSYCQIGFKSAIVDKYVKQLYYLKQKQDSNQRFPIIQMKDSYIFRVNWVFESVDDINRILQNINQLFEGIQGLNLSLINIKQYSSKWVCYSTQKININLVLTKLLSLLQKEIGIVLSNGDLKAIPLCFNNVHCDVIGEAADELDELESVQSKILVSKKFWEKVLQEKEIIQCKQQYSRLGTLVELW</sequence>
<reference evidence="3 4" key="2">
    <citation type="submission" date="2024-07" db="EMBL/GenBank/DDBJ databases">
        <authorList>
            <person name="Akdeniz Z."/>
        </authorList>
    </citation>
    <scope>NUCLEOTIDE SEQUENCE [LARGE SCALE GENOMIC DNA]</scope>
</reference>